<dbReference type="GO" id="GO:0004622">
    <property type="term" value="F:phosphatidylcholine lysophospholipase activity"/>
    <property type="evidence" value="ECO:0007669"/>
    <property type="project" value="TreeGrafter"/>
</dbReference>
<dbReference type="GO" id="GO:0005789">
    <property type="term" value="C:endoplasmic reticulum membrane"/>
    <property type="evidence" value="ECO:0007669"/>
    <property type="project" value="TreeGrafter"/>
</dbReference>
<evidence type="ECO:0000256" key="8">
    <source>
        <dbReference type="ARBA" id="ARBA00036083"/>
    </source>
</evidence>
<evidence type="ECO:0000256" key="5">
    <source>
        <dbReference type="ARBA" id="ARBA00022989"/>
    </source>
</evidence>
<dbReference type="OrthoDB" id="1058301at2759"/>
<dbReference type="AlphaFoldDB" id="A0A7M5WIA4"/>
<reference evidence="15" key="1">
    <citation type="submission" date="2021-01" db="UniProtKB">
        <authorList>
            <consortium name="EnsemblMetazoa"/>
        </authorList>
    </citation>
    <scope>IDENTIFICATION</scope>
</reference>
<keyword evidence="4" id="KW-0378">Hydrolase</keyword>
<dbReference type="PANTHER" id="PTHR42758:SF2">
    <property type="entry name" value="PHOSPHATIDYLGLYCEROL PHOSPHOLIPASE C"/>
    <property type="match status" value="1"/>
</dbReference>
<keyword evidence="7 13" id="KW-0472">Membrane</keyword>
<keyword evidence="16" id="KW-1185">Reference proteome</keyword>
<evidence type="ECO:0000256" key="9">
    <source>
        <dbReference type="ARBA" id="ARBA00047392"/>
    </source>
</evidence>
<evidence type="ECO:0000256" key="13">
    <source>
        <dbReference type="SAM" id="Phobius"/>
    </source>
</evidence>
<evidence type="ECO:0000256" key="1">
    <source>
        <dbReference type="ARBA" id="ARBA00004370"/>
    </source>
</evidence>
<comment type="catalytic activity">
    <reaction evidence="9">
        <text>N-(5Z,8Z,11Z,14Z-eicosatetraenoyl)-1-(9Z-octadecenoyl)-sn-glycero-3-phosphoethanolamine + H2O = N-(5Z,8Z,11Z,14Z-eicosatetraenoyl)-ethanolamine + 1-(9Z-octadecenoyl)-sn-glycero-3-phosphate + H(+)</text>
        <dbReference type="Rhea" id="RHEA:45544"/>
        <dbReference type="ChEBI" id="CHEBI:2700"/>
        <dbReference type="ChEBI" id="CHEBI:15377"/>
        <dbReference type="ChEBI" id="CHEBI:15378"/>
        <dbReference type="ChEBI" id="CHEBI:74544"/>
        <dbReference type="ChEBI" id="CHEBI:85223"/>
    </reaction>
    <physiologicalReaction direction="left-to-right" evidence="9">
        <dbReference type="Rhea" id="RHEA:45545"/>
    </physiologicalReaction>
</comment>
<feature type="transmembrane region" description="Helical" evidence="13">
    <location>
        <begin position="6"/>
        <end position="28"/>
    </location>
</feature>
<evidence type="ECO:0000256" key="7">
    <source>
        <dbReference type="ARBA" id="ARBA00023136"/>
    </source>
</evidence>
<dbReference type="GO" id="GO:0008081">
    <property type="term" value="F:phosphoric diester hydrolase activity"/>
    <property type="evidence" value="ECO:0007669"/>
    <property type="project" value="InterPro"/>
</dbReference>
<dbReference type="FunFam" id="3.20.20.190:FF:000017">
    <property type="entry name" value="glycerophosphodiester phosphodiesterase domain-containing protein 1"/>
    <property type="match status" value="1"/>
</dbReference>
<feature type="transmembrane region" description="Helical" evidence="13">
    <location>
        <begin position="205"/>
        <end position="222"/>
    </location>
</feature>
<keyword evidence="3 13" id="KW-0812">Transmembrane</keyword>
<protein>
    <recommendedName>
        <fullName evidence="14">GP-PDE domain-containing protein</fullName>
    </recommendedName>
</protein>
<organism evidence="15 16">
    <name type="scientific">Clytia hemisphaerica</name>
    <dbReference type="NCBI Taxonomy" id="252671"/>
    <lineage>
        <taxon>Eukaryota</taxon>
        <taxon>Metazoa</taxon>
        <taxon>Cnidaria</taxon>
        <taxon>Hydrozoa</taxon>
        <taxon>Hydroidolina</taxon>
        <taxon>Leptothecata</taxon>
        <taxon>Obeliida</taxon>
        <taxon>Clytiidae</taxon>
        <taxon>Clytia</taxon>
    </lineage>
</organism>
<evidence type="ECO:0000256" key="6">
    <source>
        <dbReference type="ARBA" id="ARBA00023098"/>
    </source>
</evidence>
<dbReference type="GeneID" id="136807112"/>
<dbReference type="Gene3D" id="3.20.20.190">
    <property type="entry name" value="Phosphatidylinositol (PI) phosphodiesterase"/>
    <property type="match status" value="1"/>
</dbReference>
<name>A0A7M5WIA4_9CNID</name>
<evidence type="ECO:0000313" key="16">
    <source>
        <dbReference type="Proteomes" id="UP000594262"/>
    </source>
</evidence>
<dbReference type="InterPro" id="IPR030395">
    <property type="entry name" value="GP_PDE_dom"/>
</dbReference>
<comment type="similarity">
    <text evidence="2">Belongs to the glycerophosphoryl diester phosphodiesterase family.</text>
</comment>
<keyword evidence="6" id="KW-0443">Lipid metabolism</keyword>
<dbReference type="EnsemblMetazoa" id="CLYHEMT001207.1">
    <property type="protein sequence ID" value="CLYHEMP001207.1"/>
    <property type="gene ID" value="CLYHEMG001207"/>
</dbReference>
<feature type="domain" description="GP-PDE" evidence="14">
    <location>
        <begin position="38"/>
        <end position="307"/>
    </location>
</feature>
<dbReference type="InterPro" id="IPR017946">
    <property type="entry name" value="PLC-like_Pdiesterase_TIM-brl"/>
</dbReference>
<dbReference type="Proteomes" id="UP000594262">
    <property type="component" value="Unplaced"/>
</dbReference>
<dbReference type="Pfam" id="PF03009">
    <property type="entry name" value="GDPD"/>
    <property type="match status" value="1"/>
</dbReference>
<comment type="subcellular location">
    <subcellularLocation>
        <location evidence="1">Membrane</location>
    </subcellularLocation>
</comment>
<dbReference type="PROSITE" id="PS51704">
    <property type="entry name" value="GP_PDE"/>
    <property type="match status" value="1"/>
</dbReference>
<dbReference type="RefSeq" id="XP_066919782.1">
    <property type="nucleotide sequence ID" value="XM_067063681.1"/>
</dbReference>
<keyword evidence="5 13" id="KW-1133">Transmembrane helix</keyword>
<dbReference type="CDD" id="cd08612">
    <property type="entry name" value="GDPD_GDE4"/>
    <property type="match status" value="1"/>
</dbReference>
<evidence type="ECO:0000256" key="4">
    <source>
        <dbReference type="ARBA" id="ARBA00022801"/>
    </source>
</evidence>
<evidence type="ECO:0000256" key="10">
    <source>
        <dbReference type="ARBA" id="ARBA00047538"/>
    </source>
</evidence>
<accession>A0A7M5WIA4</accession>
<dbReference type="SUPFAM" id="SSF51695">
    <property type="entry name" value="PLC-like phosphodiesterases"/>
    <property type="match status" value="1"/>
</dbReference>
<dbReference type="PANTHER" id="PTHR42758">
    <property type="entry name" value="PHOSPHATIDYLGLYCEROL PHOSPHOLIPASE C"/>
    <property type="match status" value="1"/>
</dbReference>
<evidence type="ECO:0000259" key="14">
    <source>
        <dbReference type="PROSITE" id="PS51704"/>
    </source>
</evidence>
<proteinExistence type="inferred from homology"/>
<evidence type="ECO:0000256" key="12">
    <source>
        <dbReference type="ARBA" id="ARBA00048947"/>
    </source>
</evidence>
<comment type="catalytic activity">
    <reaction evidence="8">
        <text>1-O-hexadecyl-sn-glycero-3-phosphocholine + H2O = 1-O-hexadecyl-sn-glycero-3-phosphate + choline + H(+)</text>
        <dbReference type="Rhea" id="RHEA:41143"/>
        <dbReference type="ChEBI" id="CHEBI:15354"/>
        <dbReference type="ChEBI" id="CHEBI:15377"/>
        <dbReference type="ChEBI" id="CHEBI:15378"/>
        <dbReference type="ChEBI" id="CHEBI:64496"/>
        <dbReference type="ChEBI" id="CHEBI:77580"/>
    </reaction>
    <physiologicalReaction direction="left-to-right" evidence="8">
        <dbReference type="Rhea" id="RHEA:41144"/>
    </physiologicalReaction>
</comment>
<comment type="catalytic activity">
    <reaction evidence="12">
        <text>N,1-di-(9Z-octadecenoyl)-sn-glycero-3-phosphoethanolamine + H2O = N-(9Z-octadecenoyl) ethanolamine + 1-(9Z-octadecenoyl)-sn-glycero-3-phosphate + H(+)</text>
        <dbReference type="Rhea" id="RHEA:56460"/>
        <dbReference type="ChEBI" id="CHEBI:15377"/>
        <dbReference type="ChEBI" id="CHEBI:15378"/>
        <dbReference type="ChEBI" id="CHEBI:71466"/>
        <dbReference type="ChEBI" id="CHEBI:74544"/>
        <dbReference type="ChEBI" id="CHEBI:85222"/>
    </reaction>
    <physiologicalReaction direction="left-to-right" evidence="12">
        <dbReference type="Rhea" id="RHEA:56461"/>
    </physiologicalReaction>
</comment>
<dbReference type="InterPro" id="IPR052271">
    <property type="entry name" value="GDPD-Related"/>
</dbReference>
<evidence type="ECO:0000256" key="2">
    <source>
        <dbReference type="ARBA" id="ARBA00007277"/>
    </source>
</evidence>
<evidence type="ECO:0000313" key="15">
    <source>
        <dbReference type="EnsemblMetazoa" id="CLYHEMP001207.1"/>
    </source>
</evidence>
<comment type="catalytic activity">
    <reaction evidence="10">
        <text>N-hexadecanoyl-1-(9Z-octadecenoyl)-sn-glycero-3-phosphoethanolamine + H2O = N-hexadecanoylethanolamine + 1-(9Z-octadecenoyl)-sn-glycero-3-phosphate + H(+)</text>
        <dbReference type="Rhea" id="RHEA:53168"/>
        <dbReference type="ChEBI" id="CHEBI:15377"/>
        <dbReference type="ChEBI" id="CHEBI:15378"/>
        <dbReference type="ChEBI" id="CHEBI:71464"/>
        <dbReference type="ChEBI" id="CHEBI:74544"/>
        <dbReference type="ChEBI" id="CHEBI:85217"/>
    </reaction>
    <physiologicalReaction direction="left-to-right" evidence="10">
        <dbReference type="Rhea" id="RHEA:53169"/>
    </physiologicalReaction>
</comment>
<evidence type="ECO:0000256" key="11">
    <source>
        <dbReference type="ARBA" id="ARBA00048580"/>
    </source>
</evidence>
<evidence type="ECO:0000256" key="3">
    <source>
        <dbReference type="ARBA" id="ARBA00022692"/>
    </source>
</evidence>
<comment type="catalytic activity">
    <reaction evidence="11">
        <text>1-O-(1Z-octadecenyl)-sn-glycero-3-phospho-N-hexadecanoyl-ethanolamine + H2O = 1-O-(1Z-octadecenyl)-sn-glycero-3-phosphate + N-hexadecanoylethanolamine + H(+)</text>
        <dbReference type="Rhea" id="RHEA:53184"/>
        <dbReference type="ChEBI" id="CHEBI:15377"/>
        <dbReference type="ChEBI" id="CHEBI:15378"/>
        <dbReference type="ChEBI" id="CHEBI:71464"/>
        <dbReference type="ChEBI" id="CHEBI:137009"/>
        <dbReference type="ChEBI" id="CHEBI:137017"/>
    </reaction>
    <physiologicalReaction direction="left-to-right" evidence="11">
        <dbReference type="Rhea" id="RHEA:53185"/>
    </physiologicalReaction>
</comment>
<sequence>MLALWITIGVTGTYITASILFGRFPTLLHKKKKQKFRCQHISHRGGAGENLENTITAYKDAIKNGTNMIELDVQLTADGVVVVSHDNELGRITGAEGLISETNFEDLPCLQPVQDITFDIGAKMTSDSKDNKIPTLRKVFEEFPNIPMNIDIKRNDDELIDKTLALIKEFQREEIVAAGNFSETITGKIHQRAPKIPLIFSMKKVMITLVLFYTGLLPFIPLKEDFFEIPLPRVILRHPDTFVNIRTLLKIADWLLVSPVLFRHLQRRGIQVYMFVIQEDEDFDFCLNKAKVDGVMTDYPKRLSNFLKESKGSTGDETDPILKKD</sequence>
<dbReference type="GO" id="GO:0046475">
    <property type="term" value="P:glycerophospholipid catabolic process"/>
    <property type="evidence" value="ECO:0007669"/>
    <property type="project" value="TreeGrafter"/>
</dbReference>